<dbReference type="InterPro" id="IPR017853">
    <property type="entry name" value="GH"/>
</dbReference>
<dbReference type="Proteomes" id="UP000258309">
    <property type="component" value="Unassembled WGS sequence"/>
</dbReference>
<evidence type="ECO:0000256" key="4">
    <source>
        <dbReference type="ARBA" id="ARBA00022801"/>
    </source>
</evidence>
<feature type="non-terminal residue" evidence="14">
    <location>
        <position position="856"/>
    </location>
</feature>
<dbReference type="SUPFAM" id="SSF49785">
    <property type="entry name" value="Galactose-binding domain-like"/>
    <property type="match status" value="1"/>
</dbReference>
<dbReference type="SUPFAM" id="SSF51445">
    <property type="entry name" value="(Trans)glycosidases"/>
    <property type="match status" value="1"/>
</dbReference>
<accession>A0A3E2GVQ8</accession>
<feature type="domain" description="Glycoside hydrolase family 2 immunoglobulin-like beta-sandwich" evidence="11">
    <location>
        <begin position="213"/>
        <end position="316"/>
    </location>
</feature>
<keyword evidence="6" id="KW-0326">Glycosidase</keyword>
<dbReference type="InterPro" id="IPR041447">
    <property type="entry name" value="Mannosidase_ig"/>
</dbReference>
<dbReference type="InterPro" id="IPR054593">
    <property type="entry name" value="Beta-mannosidase-like_N2"/>
</dbReference>
<dbReference type="Pfam" id="PF22666">
    <property type="entry name" value="Glyco_hydro_2_N2"/>
    <property type="match status" value="1"/>
</dbReference>
<proteinExistence type="inferred from homology"/>
<comment type="similarity">
    <text evidence="8">Belongs to the glycosyl hydrolase 2 family. Beta-mannosidase B subfamily.</text>
</comment>
<dbReference type="EC" id="3.2.1.25" evidence="3"/>
<dbReference type="InterPro" id="IPR050887">
    <property type="entry name" value="Beta-mannosidase_GH2"/>
</dbReference>
<evidence type="ECO:0000256" key="6">
    <source>
        <dbReference type="ARBA" id="ARBA00023295"/>
    </source>
</evidence>
<evidence type="ECO:0000259" key="11">
    <source>
        <dbReference type="Pfam" id="PF00703"/>
    </source>
</evidence>
<dbReference type="OMA" id="WMADQPR"/>
<feature type="domain" description="Mannosidase Ig/CBM-like" evidence="12">
    <location>
        <begin position="702"/>
        <end position="785"/>
    </location>
</feature>
<evidence type="ECO:0000256" key="8">
    <source>
        <dbReference type="ARBA" id="ARBA00038429"/>
    </source>
</evidence>
<comment type="caution">
    <text evidence="14">The sequence shown here is derived from an EMBL/GenBank/DDBJ whole genome shotgun (WGS) entry which is preliminary data.</text>
</comment>
<comment type="catalytic activity">
    <reaction evidence="1">
        <text>Hydrolysis of terminal, non-reducing beta-D-mannose residues in beta-D-mannosides.</text>
        <dbReference type="EC" id="3.2.1.25"/>
    </reaction>
</comment>
<gene>
    <name evidence="14" type="ORF">B7463_g11078</name>
</gene>
<dbReference type="InterPro" id="IPR008979">
    <property type="entry name" value="Galactose-bd-like_sf"/>
</dbReference>
<evidence type="ECO:0000256" key="7">
    <source>
        <dbReference type="ARBA" id="ARBA00023326"/>
    </source>
</evidence>
<evidence type="ECO:0000259" key="12">
    <source>
        <dbReference type="Pfam" id="PF17786"/>
    </source>
</evidence>
<evidence type="ECO:0000256" key="10">
    <source>
        <dbReference type="ARBA" id="ARBA00041614"/>
    </source>
</evidence>
<evidence type="ECO:0000256" key="2">
    <source>
        <dbReference type="ARBA" id="ARBA00004740"/>
    </source>
</evidence>
<dbReference type="Pfam" id="PF00703">
    <property type="entry name" value="Glyco_hydro_2"/>
    <property type="match status" value="1"/>
</dbReference>
<keyword evidence="15" id="KW-1185">Reference proteome</keyword>
<dbReference type="Gene3D" id="2.60.120.260">
    <property type="entry name" value="Galactose-binding domain-like"/>
    <property type="match status" value="1"/>
</dbReference>
<dbReference type="FunFam" id="3.20.20.80:FF:000050">
    <property type="entry name" value="Beta-mannosidase B"/>
    <property type="match status" value="1"/>
</dbReference>
<dbReference type="InterPro" id="IPR006102">
    <property type="entry name" value="Ig-like_GH2"/>
</dbReference>
<dbReference type="OrthoDB" id="2866996at2759"/>
<dbReference type="Pfam" id="PF17786">
    <property type="entry name" value="Mannosidase_ig"/>
    <property type="match status" value="1"/>
</dbReference>
<evidence type="ECO:0000256" key="5">
    <source>
        <dbReference type="ARBA" id="ARBA00023277"/>
    </source>
</evidence>
<name>A0A3E2GVQ8_SCYLI</name>
<dbReference type="InterPro" id="IPR013783">
    <property type="entry name" value="Ig-like_fold"/>
</dbReference>
<dbReference type="PANTHER" id="PTHR43730:SF1">
    <property type="entry name" value="BETA-MANNOSIDASE"/>
    <property type="match status" value="1"/>
</dbReference>
<dbReference type="Gene3D" id="3.20.20.80">
    <property type="entry name" value="Glycosidases"/>
    <property type="match status" value="1"/>
</dbReference>
<evidence type="ECO:0000256" key="1">
    <source>
        <dbReference type="ARBA" id="ARBA00000829"/>
    </source>
</evidence>
<dbReference type="PANTHER" id="PTHR43730">
    <property type="entry name" value="BETA-MANNOSIDASE"/>
    <property type="match status" value="1"/>
</dbReference>
<evidence type="ECO:0000259" key="13">
    <source>
        <dbReference type="Pfam" id="PF22666"/>
    </source>
</evidence>
<evidence type="ECO:0000313" key="14">
    <source>
        <dbReference type="EMBL" id="RFU25254.1"/>
    </source>
</evidence>
<sequence length="856" mass="98910">MAHAADDHANISQGLFEHIPKAMAHLQRIPLAKGWHFKQAHTDAEFLPVHKFPTTNHLDLLHHKKIPDPTKDLNSDAIQWVGEKAWLYQTTFDLDQEPGNQRLVLIFEGLDTHVSITLNDELLLKTDNMFLEYRVDVTTKLKKQNNVLQLLFDSTFLVGKKLEKEQGFKNLFWNGDSSRMNVRKVPCHYGWDWGPTLLTCGPWRPIYLEIYSTRISDLFVDVEVEDALRYALLTPKIEIDGGRDLLVEIILFDPSGSQIATEIIKNGSDCQFKVDNPQLWYPNGYGAQPLYSVVVKVRESNSEKILDSKTRKIGIRLSELVQRPINGQPGTTFFFRINNIPIYCQGTNWIPGDTFLPRLTSQRYRQWLELAVESNQNMIRVWGGGLYEDDIFYDTCDELGILIWQDFMLGCGSYPMNDNLLNNIKAEAVYNVKRMRNHPCIVLWCGNNEDHMFAELHHLEYDQNDQNEENWLKSNWPARYYYERVLKDICTDLVPRVPYHFSSPWGGSYSNDPLVGDIHSWRVWMADQPRYPYQKYPELSGRFVSEFGMKSYPSIKTIKELVSDPRELYPQSKTMDSWHMAPEDQRTIALYLIDNFKHEMTLESYTYTTQLLQAEAMSYAVRGWRRLWKGPSHEECAGNLIWQLNDCFPAVSWSLVDSALRRKLAYYTTKRNYAPVIVGIDRHVEKASKNEFTHVDVTEVVKVEIWGSNLTLQPFEGELEMSLYTLGGKLLERSRSDINIAPNRSADLQVRILPESNESIVVSARLLKNGMVVARFVDWPQPLKYLAFERNDINVDVQGDKITISSTVPVKGLELFVEDREVDFDDNCLDIVPDDVQVVNSKGLGGKKFQWRHLGS</sequence>
<evidence type="ECO:0000256" key="9">
    <source>
        <dbReference type="ARBA" id="ARBA00041069"/>
    </source>
</evidence>
<dbReference type="InterPro" id="IPR036156">
    <property type="entry name" value="Beta-gal/glucu_dom_sf"/>
</dbReference>
<dbReference type="GO" id="GO:0000272">
    <property type="term" value="P:polysaccharide catabolic process"/>
    <property type="evidence" value="ECO:0007669"/>
    <property type="project" value="UniProtKB-KW"/>
</dbReference>
<dbReference type="EMBL" id="NCSJ02000348">
    <property type="protein sequence ID" value="RFU25254.1"/>
    <property type="molecule type" value="Genomic_DNA"/>
</dbReference>
<keyword evidence="5" id="KW-0119">Carbohydrate metabolism</keyword>
<evidence type="ECO:0000313" key="15">
    <source>
        <dbReference type="Proteomes" id="UP000258309"/>
    </source>
</evidence>
<feature type="non-terminal residue" evidence="14">
    <location>
        <position position="1"/>
    </location>
</feature>
<feature type="domain" description="Beta-mannosidase-like galactose-binding" evidence="13">
    <location>
        <begin position="35"/>
        <end position="204"/>
    </location>
</feature>
<protein>
    <recommendedName>
        <fullName evidence="9">Beta-mannosidase B</fullName>
        <ecNumber evidence="3">3.2.1.25</ecNumber>
    </recommendedName>
    <alternativeName>
        <fullName evidence="10">Mannanase B</fullName>
    </alternativeName>
</protein>
<dbReference type="GO" id="GO:0004567">
    <property type="term" value="F:beta-mannosidase activity"/>
    <property type="evidence" value="ECO:0007669"/>
    <property type="project" value="UniProtKB-EC"/>
</dbReference>
<dbReference type="STRING" id="5539.A0A3E2GVQ8"/>
<reference evidence="14 15" key="1">
    <citation type="submission" date="2018-05" db="EMBL/GenBank/DDBJ databases">
        <title>Draft genome sequence of Scytalidium lignicola DSM 105466, a ubiquitous saprotrophic fungus.</title>
        <authorList>
            <person name="Buettner E."/>
            <person name="Gebauer A.M."/>
            <person name="Hofrichter M."/>
            <person name="Liers C."/>
            <person name="Kellner H."/>
        </authorList>
    </citation>
    <scope>NUCLEOTIDE SEQUENCE [LARGE SCALE GENOMIC DNA]</scope>
    <source>
        <strain evidence="14 15">DSM 105466</strain>
    </source>
</reference>
<keyword evidence="4" id="KW-0378">Hydrolase</keyword>
<dbReference type="Gene3D" id="2.60.40.10">
    <property type="entry name" value="Immunoglobulins"/>
    <property type="match status" value="2"/>
</dbReference>
<comment type="pathway">
    <text evidence="2">Glycan metabolism; N-glycan degradation.</text>
</comment>
<dbReference type="AlphaFoldDB" id="A0A3E2GVQ8"/>
<evidence type="ECO:0000256" key="3">
    <source>
        <dbReference type="ARBA" id="ARBA00012754"/>
    </source>
</evidence>
<organism evidence="14 15">
    <name type="scientific">Scytalidium lignicola</name>
    <name type="common">Hyphomycete</name>
    <dbReference type="NCBI Taxonomy" id="5539"/>
    <lineage>
        <taxon>Eukaryota</taxon>
        <taxon>Fungi</taxon>
        <taxon>Dikarya</taxon>
        <taxon>Ascomycota</taxon>
        <taxon>Pezizomycotina</taxon>
        <taxon>Leotiomycetes</taxon>
        <taxon>Leotiomycetes incertae sedis</taxon>
        <taxon>Scytalidium</taxon>
    </lineage>
</organism>
<dbReference type="SUPFAM" id="SSF49303">
    <property type="entry name" value="beta-Galactosidase/glucuronidase domain"/>
    <property type="match status" value="2"/>
</dbReference>
<keyword evidence="7" id="KW-0624">Polysaccharide degradation</keyword>
<dbReference type="GO" id="GO:0006516">
    <property type="term" value="P:glycoprotein catabolic process"/>
    <property type="evidence" value="ECO:0007669"/>
    <property type="project" value="TreeGrafter"/>
</dbReference>